<gene>
    <name evidence="1" type="ORF">QAD02_013428</name>
</gene>
<dbReference type="Proteomes" id="UP001239111">
    <property type="component" value="Chromosome 2"/>
</dbReference>
<organism evidence="1 2">
    <name type="scientific">Eretmocerus hayati</name>
    <dbReference type="NCBI Taxonomy" id="131215"/>
    <lineage>
        <taxon>Eukaryota</taxon>
        <taxon>Metazoa</taxon>
        <taxon>Ecdysozoa</taxon>
        <taxon>Arthropoda</taxon>
        <taxon>Hexapoda</taxon>
        <taxon>Insecta</taxon>
        <taxon>Pterygota</taxon>
        <taxon>Neoptera</taxon>
        <taxon>Endopterygota</taxon>
        <taxon>Hymenoptera</taxon>
        <taxon>Apocrita</taxon>
        <taxon>Proctotrupomorpha</taxon>
        <taxon>Chalcidoidea</taxon>
        <taxon>Aphelinidae</taxon>
        <taxon>Aphelininae</taxon>
        <taxon>Eretmocerus</taxon>
    </lineage>
</organism>
<evidence type="ECO:0000313" key="2">
    <source>
        <dbReference type="Proteomes" id="UP001239111"/>
    </source>
</evidence>
<dbReference type="EMBL" id="CM056742">
    <property type="protein sequence ID" value="KAJ8677641.1"/>
    <property type="molecule type" value="Genomic_DNA"/>
</dbReference>
<reference evidence="1" key="1">
    <citation type="submission" date="2023-04" db="EMBL/GenBank/DDBJ databases">
        <title>A chromosome-level genome assembly of the parasitoid wasp Eretmocerus hayati.</title>
        <authorList>
            <person name="Zhong Y."/>
            <person name="Liu S."/>
            <person name="Liu Y."/>
        </authorList>
    </citation>
    <scope>NUCLEOTIDE SEQUENCE</scope>
    <source>
        <strain evidence="1">ZJU_SS_LIU_2023</strain>
    </source>
</reference>
<accession>A0ACC2P3J1</accession>
<proteinExistence type="predicted"/>
<protein>
    <submittedName>
        <fullName evidence="1">Uncharacterized protein</fullName>
    </submittedName>
</protein>
<keyword evidence="2" id="KW-1185">Reference proteome</keyword>
<evidence type="ECO:0000313" key="1">
    <source>
        <dbReference type="EMBL" id="KAJ8677641.1"/>
    </source>
</evidence>
<sequence length="165" mass="18733">MIAQSANVAGPCINQSNVRVVNARETCTYCDKIGHDVDHCLKKRDDERLCQYYGLRRHELQRCTKFTEDMNRKSVYINHRPYRGRGGYRGRGRGGRFYSDNRQIGDASDHYNSNSNTANSSSTNNQVPNETVSERPAAQLQGQSSASESLIRRSPAAVLRRRAHR</sequence>
<comment type="caution">
    <text evidence="1">The sequence shown here is derived from an EMBL/GenBank/DDBJ whole genome shotgun (WGS) entry which is preliminary data.</text>
</comment>
<name>A0ACC2P3J1_9HYME</name>